<dbReference type="PANTHER" id="PTHR34388:SF1">
    <property type="entry name" value="DNA POLYMERASE III SUBUNIT DELTA"/>
    <property type="match status" value="1"/>
</dbReference>
<evidence type="ECO:0000256" key="1">
    <source>
        <dbReference type="ARBA" id="ARBA00012417"/>
    </source>
</evidence>
<evidence type="ECO:0000256" key="7">
    <source>
        <dbReference type="ARBA" id="ARBA00049244"/>
    </source>
</evidence>
<evidence type="ECO:0000256" key="6">
    <source>
        <dbReference type="ARBA" id="ARBA00034754"/>
    </source>
</evidence>
<keyword evidence="3" id="KW-0548">Nucleotidyltransferase</keyword>
<comment type="catalytic activity">
    <reaction evidence="7">
        <text>DNA(n) + a 2'-deoxyribonucleoside 5'-triphosphate = DNA(n+1) + diphosphate</text>
        <dbReference type="Rhea" id="RHEA:22508"/>
        <dbReference type="Rhea" id="RHEA-COMP:17339"/>
        <dbReference type="Rhea" id="RHEA-COMP:17340"/>
        <dbReference type="ChEBI" id="CHEBI:33019"/>
        <dbReference type="ChEBI" id="CHEBI:61560"/>
        <dbReference type="ChEBI" id="CHEBI:173112"/>
        <dbReference type="EC" id="2.7.7.7"/>
    </reaction>
</comment>
<dbReference type="InterPro" id="IPR027417">
    <property type="entry name" value="P-loop_NTPase"/>
</dbReference>
<dbReference type="KEGG" id="ccot:CCAX7_53370"/>
<dbReference type="FunCoup" id="A0A402CNT1">
    <property type="interactions" value="112"/>
</dbReference>
<dbReference type="EMBL" id="AP025739">
    <property type="protein sequence ID" value="BDI33286.1"/>
    <property type="molecule type" value="Genomic_DNA"/>
</dbReference>
<evidence type="ECO:0000256" key="2">
    <source>
        <dbReference type="ARBA" id="ARBA00022679"/>
    </source>
</evidence>
<dbReference type="GO" id="GO:0009360">
    <property type="term" value="C:DNA polymerase III complex"/>
    <property type="evidence" value="ECO:0007669"/>
    <property type="project" value="TreeGrafter"/>
</dbReference>
<sequence length="391" mass="41279">MEIDYSKLGAKGFPQPAERVYLFTGSDDALKREGLARLTDPLLDPSAADFDREARDVGSAGSEDLAAMQILASAGGVPMFSERRVVVVTNIQRLSKEDQDDLAAGLGKLGSLSCLVLIAGAPEYEAGKIKGRSAVSTKLQNAVAKAGAVVVCDAPLAADLKSRAASYLKTLGKTAEPAALEVIVQRAVSAASDRGGAGKGGDLHVLHNELDKAAAFVGDRSQVTRDDALAIGTRGAEENIFALLDAVGNKDAPRALRQVEEMLRHGDKPDAIAARTFVMLARHLRMLWGAKYLAEKRITGAVKGPLPDELQAVLSGEVIGLAMRQAYLLRSLQEQARRWSYDALRHALARVLASDMAMKGGTPIEALGATAPAGDNHAANLQLLVVSLCRG</sequence>
<proteinExistence type="inferred from homology"/>
<dbReference type="GO" id="GO:0003677">
    <property type="term" value="F:DNA binding"/>
    <property type="evidence" value="ECO:0007669"/>
    <property type="project" value="InterPro"/>
</dbReference>
<dbReference type="PANTHER" id="PTHR34388">
    <property type="entry name" value="DNA POLYMERASE III SUBUNIT DELTA"/>
    <property type="match status" value="1"/>
</dbReference>
<dbReference type="Gene3D" id="1.10.8.60">
    <property type="match status" value="1"/>
</dbReference>
<evidence type="ECO:0000313" key="9">
    <source>
        <dbReference type="EMBL" id="BDI33286.1"/>
    </source>
</evidence>
<dbReference type="InterPro" id="IPR048466">
    <property type="entry name" value="DNA_pol3_delta-like_C"/>
</dbReference>
<comment type="similarity">
    <text evidence="6">Belongs to the DNA polymerase HolA subunit family.</text>
</comment>
<evidence type="ECO:0000259" key="8">
    <source>
        <dbReference type="Pfam" id="PF21694"/>
    </source>
</evidence>
<keyword evidence="10" id="KW-1185">Reference proteome</keyword>
<organism evidence="9 10">
    <name type="scientific">Capsulimonas corticalis</name>
    <dbReference type="NCBI Taxonomy" id="2219043"/>
    <lineage>
        <taxon>Bacteria</taxon>
        <taxon>Bacillati</taxon>
        <taxon>Armatimonadota</taxon>
        <taxon>Armatimonadia</taxon>
        <taxon>Capsulimonadales</taxon>
        <taxon>Capsulimonadaceae</taxon>
        <taxon>Capsulimonas</taxon>
    </lineage>
</organism>
<evidence type="ECO:0000313" key="10">
    <source>
        <dbReference type="Proteomes" id="UP000287394"/>
    </source>
</evidence>
<accession>A0A402CNT1</accession>
<dbReference type="Pfam" id="PF21694">
    <property type="entry name" value="DNA_pol3_delta_C"/>
    <property type="match status" value="1"/>
</dbReference>
<gene>
    <name evidence="9" type="ORF">CCAX7_53370</name>
</gene>
<evidence type="ECO:0000256" key="5">
    <source>
        <dbReference type="ARBA" id="ARBA00022932"/>
    </source>
</evidence>
<evidence type="ECO:0000256" key="3">
    <source>
        <dbReference type="ARBA" id="ARBA00022695"/>
    </source>
</evidence>
<dbReference type="NCBIfam" id="TIGR01128">
    <property type="entry name" value="holA"/>
    <property type="match status" value="1"/>
</dbReference>
<dbReference type="SUPFAM" id="SSF48019">
    <property type="entry name" value="post-AAA+ oligomerization domain-like"/>
    <property type="match status" value="1"/>
</dbReference>
<feature type="domain" description="DNA polymerase III delta subunit-like C-terminal" evidence="8">
    <location>
        <begin position="237"/>
        <end position="298"/>
    </location>
</feature>
<dbReference type="InterPro" id="IPR005790">
    <property type="entry name" value="DNA_polIII_delta"/>
</dbReference>
<dbReference type="InterPro" id="IPR008921">
    <property type="entry name" value="DNA_pol3_clamp-load_cplx_C"/>
</dbReference>
<dbReference type="RefSeq" id="WP_119319053.1">
    <property type="nucleotide sequence ID" value="NZ_AP025739.1"/>
</dbReference>
<reference evidence="9 10" key="1">
    <citation type="journal article" date="2019" name="Int. J. Syst. Evol. Microbiol.">
        <title>Capsulimonas corticalis gen. nov., sp. nov., an aerobic capsulated bacterium, of a novel bacterial order, Capsulimonadales ord. nov., of the class Armatimonadia of the phylum Armatimonadetes.</title>
        <authorList>
            <person name="Li J."/>
            <person name="Kudo C."/>
            <person name="Tonouchi A."/>
        </authorList>
    </citation>
    <scope>NUCLEOTIDE SEQUENCE [LARGE SCALE GENOMIC DNA]</scope>
    <source>
        <strain evidence="9 10">AX-7</strain>
    </source>
</reference>
<dbReference type="OrthoDB" id="9769782at2"/>
<dbReference type="Proteomes" id="UP000287394">
    <property type="component" value="Chromosome"/>
</dbReference>
<dbReference type="SUPFAM" id="SSF52540">
    <property type="entry name" value="P-loop containing nucleoside triphosphate hydrolases"/>
    <property type="match status" value="1"/>
</dbReference>
<protein>
    <recommendedName>
        <fullName evidence="1">DNA-directed DNA polymerase</fullName>
        <ecNumber evidence="1">2.7.7.7</ecNumber>
    </recommendedName>
</protein>
<dbReference type="GO" id="GO:0003887">
    <property type="term" value="F:DNA-directed DNA polymerase activity"/>
    <property type="evidence" value="ECO:0007669"/>
    <property type="project" value="UniProtKB-KW"/>
</dbReference>
<dbReference type="Gene3D" id="1.20.272.10">
    <property type="match status" value="1"/>
</dbReference>
<dbReference type="AlphaFoldDB" id="A0A402CNT1"/>
<evidence type="ECO:0000256" key="4">
    <source>
        <dbReference type="ARBA" id="ARBA00022705"/>
    </source>
</evidence>
<dbReference type="GO" id="GO:0006261">
    <property type="term" value="P:DNA-templated DNA replication"/>
    <property type="evidence" value="ECO:0007669"/>
    <property type="project" value="TreeGrafter"/>
</dbReference>
<keyword evidence="4" id="KW-0235">DNA replication</keyword>
<name>A0A402CNT1_9BACT</name>
<keyword evidence="2" id="KW-0808">Transferase</keyword>
<dbReference type="Gene3D" id="3.40.50.300">
    <property type="entry name" value="P-loop containing nucleotide triphosphate hydrolases"/>
    <property type="match status" value="1"/>
</dbReference>
<dbReference type="EC" id="2.7.7.7" evidence="1"/>
<keyword evidence="5" id="KW-0239">DNA-directed DNA polymerase</keyword>